<dbReference type="Pfam" id="PF07690">
    <property type="entry name" value="MFS_1"/>
    <property type="match status" value="1"/>
</dbReference>
<evidence type="ECO:0000256" key="3">
    <source>
        <dbReference type="ARBA" id="ARBA00022692"/>
    </source>
</evidence>
<evidence type="ECO:0000256" key="1">
    <source>
        <dbReference type="ARBA" id="ARBA00004651"/>
    </source>
</evidence>
<keyword evidence="4 6" id="KW-1133">Transmembrane helix</keyword>
<evidence type="ECO:0000256" key="2">
    <source>
        <dbReference type="ARBA" id="ARBA00022475"/>
    </source>
</evidence>
<comment type="subcellular location">
    <subcellularLocation>
        <location evidence="1">Cell membrane</location>
        <topology evidence="1">Multi-pass membrane protein</topology>
    </subcellularLocation>
</comment>
<evidence type="ECO:0000256" key="4">
    <source>
        <dbReference type="ARBA" id="ARBA00022989"/>
    </source>
</evidence>
<evidence type="ECO:0000313" key="9">
    <source>
        <dbReference type="Proteomes" id="UP001157091"/>
    </source>
</evidence>
<dbReference type="EMBL" id="BSUK01000001">
    <property type="protein sequence ID" value="GMA23314.1"/>
    <property type="molecule type" value="Genomic_DNA"/>
</dbReference>
<evidence type="ECO:0000256" key="5">
    <source>
        <dbReference type="ARBA" id="ARBA00023136"/>
    </source>
</evidence>
<feature type="transmembrane region" description="Helical" evidence="6">
    <location>
        <begin position="36"/>
        <end position="56"/>
    </location>
</feature>
<reference evidence="9" key="1">
    <citation type="journal article" date="2019" name="Int. J. Syst. Evol. Microbiol.">
        <title>The Global Catalogue of Microorganisms (GCM) 10K type strain sequencing project: providing services to taxonomists for standard genome sequencing and annotation.</title>
        <authorList>
            <consortium name="The Broad Institute Genomics Platform"/>
            <consortium name="The Broad Institute Genome Sequencing Center for Infectious Disease"/>
            <person name="Wu L."/>
            <person name="Ma J."/>
        </authorList>
    </citation>
    <scope>NUCLEOTIDE SEQUENCE [LARGE SCALE GENOMIC DNA]</scope>
    <source>
        <strain evidence="9">NBRC 106348</strain>
    </source>
</reference>
<keyword evidence="9" id="KW-1185">Reference proteome</keyword>
<keyword evidence="3 6" id="KW-0812">Transmembrane</keyword>
<proteinExistence type="predicted"/>
<dbReference type="SUPFAM" id="SSF103473">
    <property type="entry name" value="MFS general substrate transporter"/>
    <property type="match status" value="1"/>
</dbReference>
<keyword evidence="5 6" id="KW-0472">Membrane</keyword>
<feature type="transmembrane region" description="Helical" evidence="6">
    <location>
        <begin position="303"/>
        <end position="325"/>
    </location>
</feature>
<feature type="transmembrane region" description="Helical" evidence="6">
    <location>
        <begin position="62"/>
        <end position="85"/>
    </location>
</feature>
<feature type="transmembrane region" description="Helical" evidence="6">
    <location>
        <begin position="390"/>
        <end position="410"/>
    </location>
</feature>
<dbReference type="PANTHER" id="PTHR23513">
    <property type="entry name" value="INTEGRAL MEMBRANE EFFLUX PROTEIN-RELATED"/>
    <property type="match status" value="1"/>
</dbReference>
<comment type="caution">
    <text evidence="8">The sequence shown here is derived from an EMBL/GenBank/DDBJ whole genome shotgun (WGS) entry which is preliminary data.</text>
</comment>
<dbReference type="Gene3D" id="1.20.1250.20">
    <property type="entry name" value="MFS general substrate transporter like domains"/>
    <property type="match status" value="1"/>
</dbReference>
<dbReference type="CDD" id="cd06173">
    <property type="entry name" value="MFS_MefA_like"/>
    <property type="match status" value="1"/>
</dbReference>
<organism evidence="8 9">
    <name type="scientific">Luteimicrobium album</name>
    <dbReference type="NCBI Taxonomy" id="1054550"/>
    <lineage>
        <taxon>Bacteria</taxon>
        <taxon>Bacillati</taxon>
        <taxon>Actinomycetota</taxon>
        <taxon>Actinomycetes</taxon>
        <taxon>Micrococcales</taxon>
        <taxon>Luteimicrobium</taxon>
    </lineage>
</organism>
<keyword evidence="2" id="KW-1003">Cell membrane</keyword>
<feature type="transmembrane region" description="Helical" evidence="6">
    <location>
        <begin position="92"/>
        <end position="114"/>
    </location>
</feature>
<feature type="transmembrane region" description="Helical" evidence="6">
    <location>
        <begin position="271"/>
        <end position="291"/>
    </location>
</feature>
<dbReference type="InterPro" id="IPR020846">
    <property type="entry name" value="MFS_dom"/>
</dbReference>
<feature type="transmembrane region" description="Helical" evidence="6">
    <location>
        <begin position="331"/>
        <end position="351"/>
    </location>
</feature>
<accession>A0ABQ6I0K5</accession>
<feature type="transmembrane region" description="Helical" evidence="6">
    <location>
        <begin position="229"/>
        <end position="251"/>
    </location>
</feature>
<dbReference type="InterPro" id="IPR011701">
    <property type="entry name" value="MFS"/>
</dbReference>
<name>A0ABQ6I0K5_9MICO</name>
<dbReference type="InterPro" id="IPR036259">
    <property type="entry name" value="MFS_trans_sf"/>
</dbReference>
<protein>
    <submittedName>
        <fullName evidence="8">MFS transporter</fullName>
    </submittedName>
</protein>
<gene>
    <name evidence="8" type="ORF">GCM10025864_10730</name>
</gene>
<dbReference type="RefSeq" id="WP_284292365.1">
    <property type="nucleotide sequence ID" value="NZ_BSUK01000001.1"/>
</dbReference>
<feature type="transmembrane region" description="Helical" evidence="6">
    <location>
        <begin position="187"/>
        <end position="208"/>
    </location>
</feature>
<evidence type="ECO:0000259" key="7">
    <source>
        <dbReference type="PROSITE" id="PS50850"/>
    </source>
</evidence>
<evidence type="ECO:0000313" key="8">
    <source>
        <dbReference type="EMBL" id="GMA23314.1"/>
    </source>
</evidence>
<dbReference type="PANTHER" id="PTHR23513:SF6">
    <property type="entry name" value="MAJOR FACILITATOR SUPERFAMILY ASSOCIATED DOMAIN-CONTAINING PROTEIN"/>
    <property type="match status" value="1"/>
</dbReference>
<feature type="transmembrane region" description="Helical" evidence="6">
    <location>
        <begin position="363"/>
        <end position="384"/>
    </location>
</feature>
<sequence>MIEPTTTPGRADEAVATPPPSLWHNRPYMLLMTGKTVEVVGSGMATFAVPLLALALSGSLVVAGVIGAVAQIGALAATMPAGVIADRWDRRTIVVACSVLGLAAWGSLGVAWLLGGITTGHLAVAAFLAAVARSVYEPSESAAIRHVVPTPQLGSAMAAVQGRSAVASLVASPLGGLLYAVSRVLPALAGAVGHLVALVCALAVRVPLGDPVRHRSEREPMRREFDEGWRYVMSIPFLRASLGVFALVNLTFNGLYAGLNLHLADLHTPPFRIGLIDGVGGAAMLLGSLAAGRLIARFRVGPLAVVLLLVVVVGTAVIAFSGAYAGYLVGMAIAGLAVPALNAGLIGYAAAITPGALQGRMNAVLMLCTAGLTPLSPFLAGVMLSVWGPTWTFGIFAAGLAASWAIVASVRSIRRIGTPDTWADDAVVWPPRGAAGRGEASERP</sequence>
<feature type="domain" description="Major facilitator superfamily (MFS) profile" evidence="7">
    <location>
        <begin position="27"/>
        <end position="415"/>
    </location>
</feature>
<dbReference type="PROSITE" id="PS50850">
    <property type="entry name" value="MFS"/>
    <property type="match status" value="1"/>
</dbReference>
<evidence type="ECO:0000256" key="6">
    <source>
        <dbReference type="SAM" id="Phobius"/>
    </source>
</evidence>
<dbReference type="Proteomes" id="UP001157091">
    <property type="component" value="Unassembled WGS sequence"/>
</dbReference>